<dbReference type="PANTHER" id="PTHR37237:SF1">
    <property type="entry name" value="OS02G0567000 PROTEIN"/>
    <property type="match status" value="1"/>
</dbReference>
<dbReference type="EMBL" id="JAAALK010000283">
    <property type="protein sequence ID" value="KAG8071121.1"/>
    <property type="molecule type" value="Genomic_DNA"/>
</dbReference>
<evidence type="ECO:0000313" key="4">
    <source>
        <dbReference type="Proteomes" id="UP000729402"/>
    </source>
</evidence>
<accession>A0A8J5TC11</accession>
<keyword evidence="2" id="KW-0732">Signal</keyword>
<gene>
    <name evidence="3" type="ORF">GUJ93_ZPchr0006g46408</name>
</gene>
<proteinExistence type="predicted"/>
<comment type="caution">
    <text evidence="3">The sequence shown here is derived from an EMBL/GenBank/DDBJ whole genome shotgun (WGS) entry which is preliminary data.</text>
</comment>
<dbReference type="Proteomes" id="UP000729402">
    <property type="component" value="Unassembled WGS sequence"/>
</dbReference>
<evidence type="ECO:0000256" key="2">
    <source>
        <dbReference type="SAM" id="SignalP"/>
    </source>
</evidence>
<reference evidence="3" key="2">
    <citation type="submission" date="2021-02" db="EMBL/GenBank/DDBJ databases">
        <authorList>
            <person name="Kimball J.A."/>
            <person name="Haas M.W."/>
            <person name="Macchietto M."/>
            <person name="Kono T."/>
            <person name="Duquette J."/>
            <person name="Shao M."/>
        </authorList>
    </citation>
    <scope>NUCLEOTIDE SEQUENCE</scope>
    <source>
        <tissue evidence="3">Fresh leaf tissue</tissue>
    </source>
</reference>
<dbReference type="AlphaFoldDB" id="A0A8J5TC11"/>
<name>A0A8J5TC11_ZIZPA</name>
<keyword evidence="4" id="KW-1185">Reference proteome</keyword>
<protein>
    <recommendedName>
        <fullName evidence="5">Rx N-terminal domain-containing protein</fullName>
    </recommendedName>
</protein>
<feature type="signal peptide" evidence="2">
    <location>
        <begin position="1"/>
        <end position="20"/>
    </location>
</feature>
<feature type="coiled-coil region" evidence="1">
    <location>
        <begin position="55"/>
        <end position="82"/>
    </location>
</feature>
<organism evidence="3 4">
    <name type="scientific">Zizania palustris</name>
    <name type="common">Northern wild rice</name>
    <dbReference type="NCBI Taxonomy" id="103762"/>
    <lineage>
        <taxon>Eukaryota</taxon>
        <taxon>Viridiplantae</taxon>
        <taxon>Streptophyta</taxon>
        <taxon>Embryophyta</taxon>
        <taxon>Tracheophyta</taxon>
        <taxon>Spermatophyta</taxon>
        <taxon>Magnoliopsida</taxon>
        <taxon>Liliopsida</taxon>
        <taxon>Poales</taxon>
        <taxon>Poaceae</taxon>
        <taxon>BOP clade</taxon>
        <taxon>Oryzoideae</taxon>
        <taxon>Oryzeae</taxon>
        <taxon>Zizaniinae</taxon>
        <taxon>Zizania</taxon>
    </lineage>
</organism>
<dbReference type="OrthoDB" id="1629067at2759"/>
<evidence type="ECO:0000256" key="1">
    <source>
        <dbReference type="SAM" id="Coils"/>
    </source>
</evidence>
<reference evidence="3" key="1">
    <citation type="journal article" date="2021" name="bioRxiv">
        <title>Whole Genome Assembly and Annotation of Northern Wild Rice, Zizania palustris L., Supports a Whole Genome Duplication in the Zizania Genus.</title>
        <authorList>
            <person name="Haas M."/>
            <person name="Kono T."/>
            <person name="Macchietto M."/>
            <person name="Millas R."/>
            <person name="McGilp L."/>
            <person name="Shao M."/>
            <person name="Duquette J."/>
            <person name="Hirsch C.N."/>
            <person name="Kimball J."/>
        </authorList>
    </citation>
    <scope>NUCLEOTIDE SEQUENCE</scope>
    <source>
        <tissue evidence="3">Fresh leaf tissue</tissue>
    </source>
</reference>
<sequence>MAFIDAQGVYLALLFSPAFSIHCSCLLQPFKPTILLHICLYHQLCTALNTADKLVSCANKDAEQLLEKVEKLERVLERGDDAVAAIVERLEHSRLFEDSQLSKLQSSGLDSGFRVFDPKITRNEILKYD</sequence>
<evidence type="ECO:0000313" key="3">
    <source>
        <dbReference type="EMBL" id="KAG8071121.1"/>
    </source>
</evidence>
<evidence type="ECO:0008006" key="5">
    <source>
        <dbReference type="Google" id="ProtNLM"/>
    </source>
</evidence>
<keyword evidence="1" id="KW-0175">Coiled coil</keyword>
<feature type="chain" id="PRO_5035296200" description="Rx N-terminal domain-containing protein" evidence="2">
    <location>
        <begin position="21"/>
        <end position="129"/>
    </location>
</feature>
<dbReference type="PANTHER" id="PTHR37237">
    <property type="entry name" value="OS02G0567000 PROTEIN"/>
    <property type="match status" value="1"/>
</dbReference>